<keyword evidence="2" id="KW-1185">Reference proteome</keyword>
<dbReference type="Gene3D" id="3.90.640.10">
    <property type="entry name" value="Actin, Chain A, domain 4"/>
    <property type="match status" value="1"/>
</dbReference>
<gene>
    <name evidence="1" type="ORF">ASPVEDRAFT_147382</name>
</gene>
<sequence length="506" mass="55616">MANKKILVGIDYGTTTTRVTYAIWDPRDPWCRDVRLLDIAGPGGIPSTIDNGQGGSCTWTKILLDANYRHPGYQSRVLRELQGSGYLSVPDPHSCQTVIIEFLRVLLNKIKLFLRNVTDFDRLSVTGSLSPTAGYTGRPQDNVYFLSEGEAAAVAVQHRISDDKLQPGTPFLVVDCGGGTTDVTTLEITDATGVARSFTNLGTTVGLHAGGTQVDCEFVLVLENELNAVPERMWDLATLRGIMGQIERLKFHFLGRQSGTLHLPKRPQLLDAATMERTVDKVVGRISLRVVDTACQDPRIKTVILVGGFGQCPRLQNKLRWDLQEVGRSLIVMQPYQHQLVSHGATLFGLELAHRRSGLSLKNYGVVSVVSPGYGNTGEASRVPFWVIRTNDRFQEPGQGWLDVLLLYDGHGTTVKTIPLIENNSGIAPNRIDDSVREVHSICCNLENISLQNSTVPRQPLPGAGGTVFLLTATVHWQFINNPSRIKFTAAILGVCVGEKEIHINY</sequence>
<dbReference type="EMBL" id="KV878126">
    <property type="protein sequence ID" value="OJI98115.1"/>
    <property type="molecule type" value="Genomic_DNA"/>
</dbReference>
<proteinExistence type="predicted"/>
<dbReference type="VEuPathDB" id="FungiDB:ASPVEDRAFT_147382"/>
<dbReference type="Proteomes" id="UP000184073">
    <property type="component" value="Unassembled WGS sequence"/>
</dbReference>
<evidence type="ECO:0000313" key="2">
    <source>
        <dbReference type="Proteomes" id="UP000184073"/>
    </source>
</evidence>
<name>A0A1L9P9F3_ASPVE</name>
<evidence type="ECO:0000313" key="1">
    <source>
        <dbReference type="EMBL" id="OJI98115.1"/>
    </source>
</evidence>
<dbReference type="GeneID" id="63723630"/>
<dbReference type="STRING" id="1036611.A0A1L9P9F3"/>
<dbReference type="AlphaFoldDB" id="A0A1L9P9F3"/>
<dbReference type="CDD" id="cd10170">
    <property type="entry name" value="ASKHA_NBD_HSP70"/>
    <property type="match status" value="1"/>
</dbReference>
<dbReference type="OrthoDB" id="2963168at2759"/>
<dbReference type="PANTHER" id="PTHR14187:SF5">
    <property type="entry name" value="HEAT SHOCK 70 KDA PROTEIN 12A"/>
    <property type="match status" value="1"/>
</dbReference>
<dbReference type="PRINTS" id="PR00301">
    <property type="entry name" value="HEATSHOCK70"/>
</dbReference>
<dbReference type="PANTHER" id="PTHR14187">
    <property type="entry name" value="ALPHA KINASE/ELONGATION FACTOR 2 KINASE"/>
    <property type="match status" value="1"/>
</dbReference>
<dbReference type="InterPro" id="IPR043129">
    <property type="entry name" value="ATPase_NBD"/>
</dbReference>
<accession>A0A1L9P9F3</accession>
<dbReference type="RefSeq" id="XP_040663878.1">
    <property type="nucleotide sequence ID" value="XM_040808119.1"/>
</dbReference>
<reference evidence="2" key="1">
    <citation type="journal article" date="2017" name="Genome Biol.">
        <title>Comparative genomics reveals high biological diversity and specific adaptations in the industrially and medically important fungal genus Aspergillus.</title>
        <authorList>
            <person name="de Vries R.P."/>
            <person name="Riley R."/>
            <person name="Wiebenga A."/>
            <person name="Aguilar-Osorio G."/>
            <person name="Amillis S."/>
            <person name="Uchima C.A."/>
            <person name="Anderluh G."/>
            <person name="Asadollahi M."/>
            <person name="Askin M."/>
            <person name="Barry K."/>
            <person name="Battaglia E."/>
            <person name="Bayram O."/>
            <person name="Benocci T."/>
            <person name="Braus-Stromeyer S.A."/>
            <person name="Caldana C."/>
            <person name="Canovas D."/>
            <person name="Cerqueira G.C."/>
            <person name="Chen F."/>
            <person name="Chen W."/>
            <person name="Choi C."/>
            <person name="Clum A."/>
            <person name="Dos Santos R.A."/>
            <person name="Damasio A.R."/>
            <person name="Diallinas G."/>
            <person name="Emri T."/>
            <person name="Fekete E."/>
            <person name="Flipphi M."/>
            <person name="Freyberg S."/>
            <person name="Gallo A."/>
            <person name="Gournas C."/>
            <person name="Habgood R."/>
            <person name="Hainaut M."/>
            <person name="Harispe M.L."/>
            <person name="Henrissat B."/>
            <person name="Hilden K.S."/>
            <person name="Hope R."/>
            <person name="Hossain A."/>
            <person name="Karabika E."/>
            <person name="Karaffa L."/>
            <person name="Karanyi Z."/>
            <person name="Krasevec N."/>
            <person name="Kuo A."/>
            <person name="Kusch H."/>
            <person name="LaButti K."/>
            <person name="Lagendijk E.L."/>
            <person name="Lapidus A."/>
            <person name="Levasseur A."/>
            <person name="Lindquist E."/>
            <person name="Lipzen A."/>
            <person name="Logrieco A.F."/>
            <person name="MacCabe A."/>
            <person name="Maekelae M.R."/>
            <person name="Malavazi I."/>
            <person name="Melin P."/>
            <person name="Meyer V."/>
            <person name="Mielnichuk N."/>
            <person name="Miskei M."/>
            <person name="Molnar A.P."/>
            <person name="Mule G."/>
            <person name="Ngan C.Y."/>
            <person name="Orejas M."/>
            <person name="Orosz E."/>
            <person name="Ouedraogo J.P."/>
            <person name="Overkamp K.M."/>
            <person name="Park H.-S."/>
            <person name="Perrone G."/>
            <person name="Piumi F."/>
            <person name="Punt P.J."/>
            <person name="Ram A.F."/>
            <person name="Ramon A."/>
            <person name="Rauscher S."/>
            <person name="Record E."/>
            <person name="Riano-Pachon D.M."/>
            <person name="Robert V."/>
            <person name="Roehrig J."/>
            <person name="Ruller R."/>
            <person name="Salamov A."/>
            <person name="Salih N.S."/>
            <person name="Samson R.A."/>
            <person name="Sandor E."/>
            <person name="Sanguinetti M."/>
            <person name="Schuetze T."/>
            <person name="Sepcic K."/>
            <person name="Shelest E."/>
            <person name="Sherlock G."/>
            <person name="Sophianopoulou V."/>
            <person name="Squina F.M."/>
            <person name="Sun H."/>
            <person name="Susca A."/>
            <person name="Todd R.B."/>
            <person name="Tsang A."/>
            <person name="Unkles S.E."/>
            <person name="van de Wiele N."/>
            <person name="van Rossen-Uffink D."/>
            <person name="Oliveira J.V."/>
            <person name="Vesth T.C."/>
            <person name="Visser J."/>
            <person name="Yu J.-H."/>
            <person name="Zhou M."/>
            <person name="Andersen M.R."/>
            <person name="Archer D.B."/>
            <person name="Baker S.E."/>
            <person name="Benoit I."/>
            <person name="Brakhage A.A."/>
            <person name="Braus G.H."/>
            <person name="Fischer R."/>
            <person name="Frisvad J.C."/>
            <person name="Goldman G.H."/>
            <person name="Houbraken J."/>
            <person name="Oakley B."/>
            <person name="Pocsi I."/>
            <person name="Scazzocchio C."/>
            <person name="Seiboth B."/>
            <person name="vanKuyk P.A."/>
            <person name="Wortman J."/>
            <person name="Dyer P.S."/>
            <person name="Grigoriev I.V."/>
        </authorList>
    </citation>
    <scope>NUCLEOTIDE SEQUENCE [LARGE SCALE GENOMIC DNA]</scope>
    <source>
        <strain evidence="2">CBS 583.65</strain>
    </source>
</reference>
<dbReference type="SUPFAM" id="SSF53067">
    <property type="entry name" value="Actin-like ATPase domain"/>
    <property type="match status" value="1"/>
</dbReference>
<protein>
    <submittedName>
        <fullName evidence="1">Uncharacterized protein</fullName>
    </submittedName>
</protein>
<dbReference type="Gene3D" id="3.30.420.40">
    <property type="match status" value="2"/>
</dbReference>
<organism evidence="1 2">
    <name type="scientific">Aspergillus versicolor CBS 583.65</name>
    <dbReference type="NCBI Taxonomy" id="1036611"/>
    <lineage>
        <taxon>Eukaryota</taxon>
        <taxon>Fungi</taxon>
        <taxon>Dikarya</taxon>
        <taxon>Ascomycota</taxon>
        <taxon>Pezizomycotina</taxon>
        <taxon>Eurotiomycetes</taxon>
        <taxon>Eurotiomycetidae</taxon>
        <taxon>Eurotiales</taxon>
        <taxon>Aspergillaceae</taxon>
        <taxon>Aspergillus</taxon>
        <taxon>Aspergillus subgen. Nidulantes</taxon>
    </lineage>
</organism>